<dbReference type="GO" id="GO:0005829">
    <property type="term" value="C:cytosol"/>
    <property type="evidence" value="ECO:0007669"/>
    <property type="project" value="TreeGrafter"/>
</dbReference>
<dbReference type="PROSITE" id="PS50082">
    <property type="entry name" value="WD_REPEATS_2"/>
    <property type="match status" value="1"/>
</dbReference>
<keyword evidence="10" id="KW-1185">Reference proteome</keyword>
<comment type="subcellular location">
    <subcellularLocation>
        <location evidence="1 6">Nucleus</location>
    </subcellularLocation>
</comment>
<dbReference type="OrthoDB" id="339900at2759"/>
<dbReference type="PANTHER" id="PTHR16288">
    <property type="entry name" value="WD40 REPEAT PROTEIN 4"/>
    <property type="match status" value="1"/>
</dbReference>
<sequence length="497" mass="55068">MMAFPYQCLTALTRPGASSEDWAVFGATGSTLVVQSSNGTKSVWPTAQEAEKETEQADVSQEPSGKRIKLSHPVRQKNNFSILKTSNNGNYLIAVTAEDKCIRVFQIASDWRLQQLSERCMMRRPCSIALSADDLTILCADKFGDVYALPLIPSPEDERSVSPQTAEEPRKFVPSASLSTVHSGRNRKVLEEQLKQAEKGRPQPKDAPTFKHDLLLGHVSMLTDIASVTVGSRSYIITADRDEHIRVSRGIPQAHIIEGFCQGHEEFVNRLCITKSNRLVSGGGDTHLYIWDWLSYRLLERLPLQTTVLDIFRNNLDMKSLLPEKDEDLRIAVSGIWNVPSVEHDVDEIVVACEGVPALVKFKLGELSEVAQVLPLRGNALDIAFITAAGTRTAVVSIDHVHKPGSITEMREDQQETSRLQFFSMGQDGKWVEDEKLEPTLEWFSRYAEGAGGPDTDTGDLAREKCGKEVQNVVYGVENLRKRPGAEAEAEVAVPGE</sequence>
<keyword evidence="3 6" id="KW-0819">tRNA processing</keyword>
<evidence type="ECO:0000256" key="4">
    <source>
        <dbReference type="ARBA" id="ARBA00022737"/>
    </source>
</evidence>
<dbReference type="STRING" id="97972.A0A2V1DZH5"/>
<dbReference type="Proteomes" id="UP000244855">
    <property type="component" value="Unassembled WGS sequence"/>
</dbReference>
<protein>
    <submittedName>
        <fullName evidence="9">tRNA methyltransferas-like protein</fullName>
    </submittedName>
</protein>
<evidence type="ECO:0000256" key="8">
    <source>
        <dbReference type="SAM" id="MobiDB-lite"/>
    </source>
</evidence>
<comment type="pathway">
    <text evidence="6">tRNA modification; N(7)-methylguanine-tRNA biosynthesis.</text>
</comment>
<evidence type="ECO:0000256" key="6">
    <source>
        <dbReference type="HAMAP-Rule" id="MF_03056"/>
    </source>
</evidence>
<gene>
    <name evidence="9" type="ORF">DM02DRAFT_726321</name>
</gene>
<dbReference type="InterPro" id="IPR015943">
    <property type="entry name" value="WD40/YVTN_repeat-like_dom_sf"/>
</dbReference>
<dbReference type="HAMAP" id="MF_03056">
    <property type="entry name" value="TRM82"/>
    <property type="match status" value="1"/>
</dbReference>
<evidence type="ECO:0000256" key="3">
    <source>
        <dbReference type="ARBA" id="ARBA00022694"/>
    </source>
</evidence>
<evidence type="ECO:0000256" key="5">
    <source>
        <dbReference type="ARBA" id="ARBA00023242"/>
    </source>
</evidence>
<dbReference type="AlphaFoldDB" id="A0A2V1DZH5"/>
<dbReference type="PANTHER" id="PTHR16288:SF0">
    <property type="entry name" value="TRNA (GUANINE-N(7)-)-METHYLTRANSFERASE NON-CATALYTIC SUBUNIT WDR4"/>
    <property type="match status" value="1"/>
</dbReference>
<comment type="similarity">
    <text evidence="6">Belongs to the WD repeat TRM82 family.</text>
</comment>
<evidence type="ECO:0000313" key="10">
    <source>
        <dbReference type="Proteomes" id="UP000244855"/>
    </source>
</evidence>
<dbReference type="SMART" id="SM00320">
    <property type="entry name" value="WD40"/>
    <property type="match status" value="3"/>
</dbReference>
<comment type="function">
    <text evidence="6">Required for the formation of N(7)-methylguanine at position 46 (m7G46) in tRNA. In the complex, it is required to stabilize and induce conformational changes of the catalytic subunit.</text>
</comment>
<keyword evidence="2 6" id="KW-0853">WD repeat</keyword>
<dbReference type="SUPFAM" id="SSF50978">
    <property type="entry name" value="WD40 repeat-like"/>
    <property type="match status" value="1"/>
</dbReference>
<name>A0A2V1DZH5_9PLEO</name>
<dbReference type="Gene3D" id="2.130.10.10">
    <property type="entry name" value="YVTN repeat-like/Quinoprotein amine dehydrogenase"/>
    <property type="match status" value="1"/>
</dbReference>
<evidence type="ECO:0000256" key="1">
    <source>
        <dbReference type="ARBA" id="ARBA00004123"/>
    </source>
</evidence>
<dbReference type="UniPathway" id="UPA00989"/>
<keyword evidence="4 6" id="KW-0677">Repeat</keyword>
<keyword evidence="5 6" id="KW-0539">Nucleus</keyword>
<dbReference type="GO" id="GO:0043527">
    <property type="term" value="C:tRNA methyltransferase complex"/>
    <property type="evidence" value="ECO:0007669"/>
    <property type="project" value="TreeGrafter"/>
</dbReference>
<dbReference type="InterPro" id="IPR036322">
    <property type="entry name" value="WD40_repeat_dom_sf"/>
</dbReference>
<proteinExistence type="inferred from homology"/>
<dbReference type="InterPro" id="IPR001680">
    <property type="entry name" value="WD40_rpt"/>
</dbReference>
<dbReference type="GO" id="GO:0106004">
    <property type="term" value="P:tRNA (guanine-N7)-methylation"/>
    <property type="evidence" value="ECO:0007669"/>
    <property type="project" value="UniProtKB-UniRule"/>
</dbReference>
<organism evidence="9 10">
    <name type="scientific">Periconia macrospinosa</name>
    <dbReference type="NCBI Taxonomy" id="97972"/>
    <lineage>
        <taxon>Eukaryota</taxon>
        <taxon>Fungi</taxon>
        <taxon>Dikarya</taxon>
        <taxon>Ascomycota</taxon>
        <taxon>Pezizomycotina</taxon>
        <taxon>Dothideomycetes</taxon>
        <taxon>Pleosporomycetidae</taxon>
        <taxon>Pleosporales</taxon>
        <taxon>Massarineae</taxon>
        <taxon>Periconiaceae</taxon>
        <taxon>Periconia</taxon>
    </lineage>
</organism>
<reference evidence="9 10" key="1">
    <citation type="journal article" date="2018" name="Sci. Rep.">
        <title>Comparative genomics provides insights into the lifestyle and reveals functional heterogeneity of dark septate endophytic fungi.</title>
        <authorList>
            <person name="Knapp D.G."/>
            <person name="Nemeth J.B."/>
            <person name="Barry K."/>
            <person name="Hainaut M."/>
            <person name="Henrissat B."/>
            <person name="Johnson J."/>
            <person name="Kuo A."/>
            <person name="Lim J.H.P."/>
            <person name="Lipzen A."/>
            <person name="Nolan M."/>
            <person name="Ohm R.A."/>
            <person name="Tamas L."/>
            <person name="Grigoriev I.V."/>
            <person name="Spatafora J.W."/>
            <person name="Nagy L.G."/>
            <person name="Kovacs G.M."/>
        </authorList>
    </citation>
    <scope>NUCLEOTIDE SEQUENCE [LARGE SCALE GENOMIC DNA]</scope>
    <source>
        <strain evidence="9 10">DSE2036</strain>
    </source>
</reference>
<dbReference type="GO" id="GO:0005634">
    <property type="term" value="C:nucleus"/>
    <property type="evidence" value="ECO:0007669"/>
    <property type="project" value="UniProtKB-SubCell"/>
</dbReference>
<evidence type="ECO:0000256" key="2">
    <source>
        <dbReference type="ARBA" id="ARBA00022574"/>
    </source>
</evidence>
<dbReference type="Pfam" id="PF00400">
    <property type="entry name" value="WD40"/>
    <property type="match status" value="1"/>
</dbReference>
<feature type="region of interest" description="Disordered" evidence="8">
    <location>
        <begin position="154"/>
        <end position="182"/>
    </location>
</feature>
<accession>A0A2V1DZH5</accession>
<feature type="repeat" description="WD" evidence="7">
    <location>
        <begin position="261"/>
        <end position="292"/>
    </location>
</feature>
<evidence type="ECO:0000313" key="9">
    <source>
        <dbReference type="EMBL" id="PVI03733.1"/>
    </source>
</evidence>
<dbReference type="InterPro" id="IPR028884">
    <property type="entry name" value="Trm82"/>
</dbReference>
<evidence type="ECO:0000256" key="7">
    <source>
        <dbReference type="PROSITE-ProRule" id="PRU00221"/>
    </source>
</evidence>
<dbReference type="EMBL" id="KZ805328">
    <property type="protein sequence ID" value="PVI03733.1"/>
    <property type="molecule type" value="Genomic_DNA"/>
</dbReference>